<keyword evidence="6" id="KW-0546">Nucleotide metabolism</keyword>
<evidence type="ECO:0000313" key="11">
    <source>
        <dbReference type="EMBL" id="OGC34948.1"/>
    </source>
</evidence>
<dbReference type="SMART" id="SM00562">
    <property type="entry name" value="NDK"/>
    <property type="match status" value="1"/>
</dbReference>
<sequence length="133" mass="14728">MIKPDGVARGLEDEILKRVSQAGLKIVARKKLQLTIEQATEHYAVHKDKPFFPGLLKFITSGSVLACEVQGDKAIDKLRDLMGETNPLEAEPGTIRGDLREENVRTPEGTIKNLVHGSDSQESARRELGIYFS</sequence>
<feature type="binding site" evidence="7">
    <location>
        <position position="85"/>
    </location>
    <ligand>
        <name>ATP</name>
        <dbReference type="ChEBI" id="CHEBI:30616"/>
    </ligand>
</feature>
<feature type="binding site" evidence="7">
    <location>
        <position position="113"/>
    </location>
    <ligand>
        <name>ATP</name>
        <dbReference type="ChEBI" id="CHEBI:30616"/>
    </ligand>
</feature>
<evidence type="ECO:0000256" key="8">
    <source>
        <dbReference type="RuleBase" id="RU004011"/>
    </source>
</evidence>
<dbReference type="CDD" id="cd04413">
    <property type="entry name" value="NDPk_I"/>
    <property type="match status" value="1"/>
</dbReference>
<evidence type="ECO:0000256" key="4">
    <source>
        <dbReference type="ARBA" id="ARBA00022679"/>
    </source>
</evidence>
<dbReference type="Proteomes" id="UP000177309">
    <property type="component" value="Unassembled WGS sequence"/>
</dbReference>
<name>A0A1F4TQJ9_UNCSA</name>
<evidence type="ECO:0000256" key="5">
    <source>
        <dbReference type="ARBA" id="ARBA00022777"/>
    </source>
</evidence>
<comment type="caution">
    <text evidence="11">The sequence shown here is derived from an EMBL/GenBank/DDBJ whole genome shotgun (WGS) entry which is preliminary data.</text>
</comment>
<dbReference type="PROSITE" id="PS51374">
    <property type="entry name" value="NDPK_LIKE"/>
    <property type="match status" value="1"/>
</dbReference>
<feature type="binding site" evidence="7">
    <location>
        <position position="3"/>
    </location>
    <ligand>
        <name>ATP</name>
        <dbReference type="ChEBI" id="CHEBI:30616"/>
    </ligand>
</feature>
<feature type="domain" description="Nucleoside diphosphate kinase-like" evidence="10">
    <location>
        <begin position="1"/>
        <end position="133"/>
    </location>
</feature>
<dbReference type="PRINTS" id="PR01243">
    <property type="entry name" value="NUCDPKINASE"/>
</dbReference>
<dbReference type="Pfam" id="PF00334">
    <property type="entry name" value="NDK"/>
    <property type="match status" value="1"/>
</dbReference>
<feature type="active site" description="Pros-phosphohistidine intermediate" evidence="7">
    <location>
        <position position="116"/>
    </location>
</feature>
<organism evidence="11 12">
    <name type="scientific">candidate division WOR-1 bacterium RIFOXYC2_FULL_41_25</name>
    <dbReference type="NCBI Taxonomy" id="1802586"/>
    <lineage>
        <taxon>Bacteria</taxon>
        <taxon>Bacillati</taxon>
        <taxon>Saganbacteria</taxon>
    </lineage>
</organism>
<feature type="binding site" evidence="7">
    <location>
        <position position="96"/>
    </location>
    <ligand>
        <name>ATP</name>
        <dbReference type="ChEBI" id="CHEBI:30616"/>
    </ligand>
</feature>
<reference evidence="11 12" key="1">
    <citation type="journal article" date="2016" name="Nat. Commun.">
        <title>Thousands of microbial genomes shed light on interconnected biogeochemical processes in an aquifer system.</title>
        <authorList>
            <person name="Anantharaman K."/>
            <person name="Brown C.T."/>
            <person name="Hug L.A."/>
            <person name="Sharon I."/>
            <person name="Castelle C.J."/>
            <person name="Probst A.J."/>
            <person name="Thomas B.C."/>
            <person name="Singh A."/>
            <person name="Wilkins M.J."/>
            <person name="Karaoz U."/>
            <person name="Brodie E.L."/>
            <person name="Williams K.H."/>
            <person name="Hubbard S.S."/>
            <person name="Banfield J.F."/>
        </authorList>
    </citation>
    <scope>NUCLEOTIDE SEQUENCE [LARGE SCALE GENOMIC DNA]</scope>
</reference>
<dbReference type="InterPro" id="IPR001564">
    <property type="entry name" value="Nucleoside_diP_kinase"/>
</dbReference>
<dbReference type="EMBL" id="MEUI01000011">
    <property type="protein sequence ID" value="OGC34948.1"/>
    <property type="molecule type" value="Genomic_DNA"/>
</dbReference>
<dbReference type="EC" id="2.7.4.6" evidence="3"/>
<protein>
    <recommendedName>
        <fullName evidence="3">nucleoside-diphosphate kinase</fullName>
        <ecNumber evidence="3">2.7.4.6</ecNumber>
    </recommendedName>
</protein>
<evidence type="ECO:0000256" key="6">
    <source>
        <dbReference type="ARBA" id="ARBA00023080"/>
    </source>
</evidence>
<keyword evidence="4" id="KW-0808">Transferase</keyword>
<feature type="region of interest" description="Disordered" evidence="9">
    <location>
        <begin position="85"/>
        <end position="107"/>
    </location>
</feature>
<dbReference type="GO" id="GO:0006228">
    <property type="term" value="P:UTP biosynthetic process"/>
    <property type="evidence" value="ECO:0007669"/>
    <property type="project" value="InterPro"/>
</dbReference>
<evidence type="ECO:0000256" key="2">
    <source>
        <dbReference type="ARBA" id="ARBA00008142"/>
    </source>
</evidence>
<gene>
    <name evidence="11" type="ORF">A2462_05065</name>
</gene>
<evidence type="ECO:0000256" key="3">
    <source>
        <dbReference type="ARBA" id="ARBA00012966"/>
    </source>
</evidence>
<dbReference type="GO" id="GO:0004550">
    <property type="term" value="F:nucleoside diphosphate kinase activity"/>
    <property type="evidence" value="ECO:0007669"/>
    <property type="project" value="UniProtKB-EC"/>
</dbReference>
<proteinExistence type="inferred from homology"/>
<dbReference type="InterPro" id="IPR036850">
    <property type="entry name" value="NDK-like_dom_sf"/>
</dbReference>
<feature type="binding site" evidence="7">
    <location>
        <position position="51"/>
    </location>
    <ligand>
        <name>ATP</name>
        <dbReference type="ChEBI" id="CHEBI:30616"/>
    </ligand>
</feature>
<evidence type="ECO:0000259" key="10">
    <source>
        <dbReference type="SMART" id="SM00562"/>
    </source>
</evidence>
<keyword evidence="5 11" id="KW-0418">Kinase</keyword>
<dbReference type="GO" id="GO:0006183">
    <property type="term" value="P:GTP biosynthetic process"/>
    <property type="evidence" value="ECO:0007669"/>
    <property type="project" value="InterPro"/>
</dbReference>
<evidence type="ECO:0000313" key="12">
    <source>
        <dbReference type="Proteomes" id="UP000177309"/>
    </source>
</evidence>
<dbReference type="FunFam" id="3.30.70.141:FF:000039">
    <property type="entry name" value="Nucleoside diphosphate kinase B"/>
    <property type="match status" value="1"/>
</dbReference>
<dbReference type="PANTHER" id="PTHR11349">
    <property type="entry name" value="NUCLEOSIDE DIPHOSPHATE KINASE"/>
    <property type="match status" value="1"/>
</dbReference>
<feature type="binding site" evidence="7">
    <location>
        <position position="79"/>
    </location>
    <ligand>
        <name>ATP</name>
        <dbReference type="ChEBI" id="CHEBI:30616"/>
    </ligand>
</feature>
<dbReference type="AlphaFoldDB" id="A0A1F4TQJ9"/>
<evidence type="ECO:0000256" key="1">
    <source>
        <dbReference type="ARBA" id="ARBA00001946"/>
    </source>
</evidence>
<comment type="similarity">
    <text evidence="2 7 8">Belongs to the NDK family.</text>
</comment>
<comment type="cofactor">
    <cofactor evidence="1">
        <name>Mg(2+)</name>
        <dbReference type="ChEBI" id="CHEBI:18420"/>
    </cofactor>
</comment>
<accession>A0A1F4TQJ9</accession>
<evidence type="ECO:0000256" key="9">
    <source>
        <dbReference type="SAM" id="MobiDB-lite"/>
    </source>
</evidence>
<dbReference type="NCBIfam" id="NF001908">
    <property type="entry name" value="PRK00668.1"/>
    <property type="match status" value="1"/>
</dbReference>
<dbReference type="InterPro" id="IPR034907">
    <property type="entry name" value="NDK-like_dom"/>
</dbReference>
<dbReference type="SUPFAM" id="SSF54919">
    <property type="entry name" value="Nucleoside diphosphate kinase, NDK"/>
    <property type="match status" value="1"/>
</dbReference>
<dbReference type="GO" id="GO:0006241">
    <property type="term" value="P:CTP biosynthetic process"/>
    <property type="evidence" value="ECO:0007669"/>
    <property type="project" value="InterPro"/>
</dbReference>
<evidence type="ECO:0000256" key="7">
    <source>
        <dbReference type="PROSITE-ProRule" id="PRU00706"/>
    </source>
</evidence>
<dbReference type="Gene3D" id="3.30.70.141">
    <property type="entry name" value="Nucleoside diphosphate kinase-like domain"/>
    <property type="match status" value="1"/>
</dbReference>